<evidence type="ECO:0000313" key="2">
    <source>
        <dbReference type="EMBL" id="CDW45093.1"/>
    </source>
</evidence>
<feature type="region of interest" description="Disordered" evidence="1">
    <location>
        <begin position="35"/>
        <end position="54"/>
    </location>
</feature>
<sequence length="155" mass="17750">SLSDDVIGASLFLFSNSVQLSFEFERGMSPSASISQRAMASGGAKPKRNTPLYNSRGMSYEEGDFLNSNVSYSWKGDFLNSNVSYSWKRRNQRDEDVMDLRQTLYHMDKKLSRALGLPPALENPRYQEDQELLHMRNTVIQMDKRLSTLLGNDKR</sequence>
<feature type="non-terminal residue" evidence="2">
    <location>
        <position position="1"/>
    </location>
</feature>
<organism evidence="2">
    <name type="scientific">Lepeophtheirus salmonis</name>
    <name type="common">Salmon louse</name>
    <name type="synonym">Caligus salmonis</name>
    <dbReference type="NCBI Taxonomy" id="72036"/>
    <lineage>
        <taxon>Eukaryota</taxon>
        <taxon>Metazoa</taxon>
        <taxon>Ecdysozoa</taxon>
        <taxon>Arthropoda</taxon>
        <taxon>Crustacea</taxon>
        <taxon>Multicrustacea</taxon>
        <taxon>Hexanauplia</taxon>
        <taxon>Copepoda</taxon>
        <taxon>Siphonostomatoida</taxon>
        <taxon>Caligidae</taxon>
        <taxon>Lepeophtheirus</taxon>
    </lineage>
</organism>
<feature type="non-terminal residue" evidence="2">
    <location>
        <position position="155"/>
    </location>
</feature>
<dbReference type="AlphaFoldDB" id="A0A0K2V3H2"/>
<protein>
    <submittedName>
        <fullName evidence="2">Uncharacterized protein</fullName>
    </submittedName>
</protein>
<proteinExistence type="predicted"/>
<dbReference type="EMBL" id="HACA01027732">
    <property type="protein sequence ID" value="CDW45093.1"/>
    <property type="molecule type" value="Transcribed_RNA"/>
</dbReference>
<reference evidence="2" key="1">
    <citation type="submission" date="2014-05" db="EMBL/GenBank/DDBJ databases">
        <authorList>
            <person name="Chronopoulou M."/>
        </authorList>
    </citation>
    <scope>NUCLEOTIDE SEQUENCE</scope>
    <source>
        <tissue evidence="2">Whole organism</tissue>
    </source>
</reference>
<accession>A0A0K2V3H2</accession>
<name>A0A0K2V3H2_LEPSM</name>
<evidence type="ECO:0000256" key="1">
    <source>
        <dbReference type="SAM" id="MobiDB-lite"/>
    </source>
</evidence>